<reference evidence="3" key="1">
    <citation type="submission" date="2024-01" db="EMBL/GenBank/DDBJ databases">
        <authorList>
            <person name="Webb A."/>
        </authorList>
    </citation>
    <scope>NUCLEOTIDE SEQUENCE</scope>
    <source>
        <strain evidence="3">Pm1</strain>
    </source>
</reference>
<comment type="caution">
    <text evidence="3">The sequence shown here is derived from an EMBL/GenBank/DDBJ whole genome shotgun (WGS) entry which is preliminary data.</text>
</comment>
<evidence type="ECO:0000313" key="4">
    <source>
        <dbReference type="EMBL" id="CAK7941741.1"/>
    </source>
</evidence>
<dbReference type="EMBL" id="CAKLBY020000264">
    <property type="protein sequence ID" value="CAK7941741.1"/>
    <property type="molecule type" value="Genomic_DNA"/>
</dbReference>
<proteinExistence type="predicted"/>
<evidence type="ECO:0000256" key="1">
    <source>
        <dbReference type="SAM" id="MobiDB-lite"/>
    </source>
</evidence>
<feature type="compositionally biased region" description="Polar residues" evidence="1">
    <location>
        <begin position="1"/>
        <end position="12"/>
    </location>
</feature>
<keyword evidence="2" id="KW-1133">Transmembrane helix</keyword>
<evidence type="ECO:0000313" key="3">
    <source>
        <dbReference type="EMBL" id="CAK7890832.1"/>
    </source>
</evidence>
<keyword evidence="2" id="KW-0812">Transmembrane</keyword>
<accession>A0AAV1T1H7</accession>
<sequence length="149" mass="16630">MTTSQKYPSSSNNERHLRPLTTPCTARRPSCLRKGSAFVNGVAFQGSRLDELSTTKTITVRYSSKPKKTISFADQRGQSLVLKREFSREDAPVCCCEMPSGVTDDRMMCQRSSSIDKLIYETFAHQHLLSICVISLLGCALVGFRQTTK</sequence>
<feature type="transmembrane region" description="Helical" evidence="2">
    <location>
        <begin position="123"/>
        <end position="144"/>
    </location>
</feature>
<protein>
    <submittedName>
        <fullName evidence="3">Uncharacterized protein</fullName>
    </submittedName>
</protein>
<organism evidence="3 5">
    <name type="scientific">Peronospora matthiolae</name>
    <dbReference type="NCBI Taxonomy" id="2874970"/>
    <lineage>
        <taxon>Eukaryota</taxon>
        <taxon>Sar</taxon>
        <taxon>Stramenopiles</taxon>
        <taxon>Oomycota</taxon>
        <taxon>Peronosporomycetes</taxon>
        <taxon>Peronosporales</taxon>
        <taxon>Peronosporaceae</taxon>
        <taxon>Peronospora</taxon>
    </lineage>
</organism>
<feature type="region of interest" description="Disordered" evidence="1">
    <location>
        <begin position="1"/>
        <end position="22"/>
    </location>
</feature>
<evidence type="ECO:0000313" key="5">
    <source>
        <dbReference type="Proteomes" id="UP001162060"/>
    </source>
</evidence>
<evidence type="ECO:0000256" key="2">
    <source>
        <dbReference type="SAM" id="Phobius"/>
    </source>
</evidence>
<dbReference type="AlphaFoldDB" id="A0AAV1T1H7"/>
<dbReference type="EMBL" id="CAKLBY020000003">
    <property type="protein sequence ID" value="CAK7890832.1"/>
    <property type="molecule type" value="Genomic_DNA"/>
</dbReference>
<name>A0AAV1T1H7_9STRA</name>
<gene>
    <name evidence="4" type="ORF">PM001_LOCUS26891</name>
    <name evidence="3" type="ORF">PM001_LOCUS58</name>
</gene>
<dbReference type="Proteomes" id="UP001162060">
    <property type="component" value="Unassembled WGS sequence"/>
</dbReference>
<keyword evidence="2" id="KW-0472">Membrane</keyword>